<evidence type="ECO:0000256" key="1">
    <source>
        <dbReference type="ARBA" id="ARBA00004117"/>
    </source>
</evidence>
<comment type="subunit">
    <text evidence="6">The basal body constitutes a major portion of the flagellar organelle and consists of a number of rings mounted on a central rod.</text>
</comment>
<feature type="region of interest" description="Disordered" evidence="7">
    <location>
        <begin position="51"/>
        <end position="74"/>
    </location>
</feature>
<dbReference type="InterPro" id="IPR006300">
    <property type="entry name" value="FlgB"/>
</dbReference>
<evidence type="ECO:0000259" key="8">
    <source>
        <dbReference type="Pfam" id="PF00460"/>
    </source>
</evidence>
<keyword evidence="4 6" id="KW-0975">Bacterial flagellum</keyword>
<dbReference type="GO" id="GO:0071978">
    <property type="term" value="P:bacterial-type flagellum-dependent swarming motility"/>
    <property type="evidence" value="ECO:0007669"/>
    <property type="project" value="TreeGrafter"/>
</dbReference>
<feature type="compositionally biased region" description="Basic and acidic residues" evidence="7">
    <location>
        <begin position="62"/>
        <end position="74"/>
    </location>
</feature>
<dbReference type="OrthoDB" id="9788334at2"/>
<dbReference type="InterPro" id="IPR001444">
    <property type="entry name" value="Flag_bb_rod_N"/>
</dbReference>
<keyword evidence="9" id="KW-0966">Cell projection</keyword>
<name>A0A518N0Y6_9GAMM</name>
<dbReference type="AlphaFoldDB" id="A0A518N0Y6"/>
<comment type="subcellular location">
    <subcellularLocation>
        <location evidence="1 6">Bacterial flagellum basal body</location>
    </subcellularLocation>
</comment>
<proteinExistence type="inferred from homology"/>
<accession>A0A518N0Y6</accession>
<keyword evidence="9" id="KW-0282">Flagellum</keyword>
<dbReference type="PIRSF" id="PIRSF002889">
    <property type="entry name" value="Rod_FlgB"/>
    <property type="match status" value="1"/>
</dbReference>
<keyword evidence="10" id="KW-1185">Reference proteome</keyword>
<dbReference type="GO" id="GO:0030694">
    <property type="term" value="C:bacterial-type flagellum basal body, rod"/>
    <property type="evidence" value="ECO:0007669"/>
    <property type="project" value="InterPro"/>
</dbReference>
<comment type="function">
    <text evidence="5 6">Structural component of flagellum, the bacterial motility apparatus. Part of the rod structure of flagellar basal body.</text>
</comment>
<evidence type="ECO:0000256" key="3">
    <source>
        <dbReference type="ARBA" id="ARBA00014376"/>
    </source>
</evidence>
<evidence type="ECO:0000313" key="10">
    <source>
        <dbReference type="Proteomes" id="UP000316584"/>
    </source>
</evidence>
<dbReference type="Proteomes" id="UP000316584">
    <property type="component" value="Chromosome"/>
</dbReference>
<dbReference type="RefSeq" id="WP_144889309.1">
    <property type="nucleotide sequence ID" value="NZ_CP042218.1"/>
</dbReference>
<evidence type="ECO:0000256" key="4">
    <source>
        <dbReference type="ARBA" id="ARBA00023143"/>
    </source>
</evidence>
<feature type="compositionally biased region" description="Low complexity" evidence="7">
    <location>
        <begin position="51"/>
        <end position="60"/>
    </location>
</feature>
<dbReference type="EMBL" id="CP042218">
    <property type="protein sequence ID" value="QDW65572.1"/>
    <property type="molecule type" value="Genomic_DNA"/>
</dbReference>
<evidence type="ECO:0000256" key="5">
    <source>
        <dbReference type="ARBA" id="ARBA00024934"/>
    </source>
</evidence>
<keyword evidence="9" id="KW-0969">Cilium</keyword>
<evidence type="ECO:0000256" key="7">
    <source>
        <dbReference type="SAM" id="MobiDB-lite"/>
    </source>
</evidence>
<dbReference type="KEGG" id="lug:FPZ22_00515"/>
<dbReference type="Pfam" id="PF00460">
    <property type="entry name" value="Flg_bb_rod"/>
    <property type="match status" value="1"/>
</dbReference>
<dbReference type="PANTHER" id="PTHR30435">
    <property type="entry name" value="FLAGELLAR PROTEIN"/>
    <property type="match status" value="1"/>
</dbReference>
<dbReference type="InterPro" id="IPR019776">
    <property type="entry name" value="Flagellar_basal_body_rod_CS"/>
</dbReference>
<sequence length="135" mass="14483">MSNPISSYLGFQADALPLREQRLKLIASNLANADTPGYRARDLDFNAALQAAGQARQGGRSSHAEPHPDHLALGDIDGLHAFETVRLAAQPSLDGNTVDPDAERAAYGRAALEYRASLNFLESKVRTLLTAITGQ</sequence>
<dbReference type="PANTHER" id="PTHR30435:SF12">
    <property type="entry name" value="FLAGELLAR BASAL BODY ROD PROTEIN FLGB"/>
    <property type="match status" value="1"/>
</dbReference>
<comment type="similarity">
    <text evidence="2 6">Belongs to the flagella basal body rod proteins family.</text>
</comment>
<evidence type="ECO:0000256" key="6">
    <source>
        <dbReference type="PIRNR" id="PIRNR002889"/>
    </source>
</evidence>
<gene>
    <name evidence="9" type="primary">flgB</name>
    <name evidence="9" type="ORF">FPZ22_00515</name>
</gene>
<reference evidence="9 10" key="1">
    <citation type="submission" date="2019-07" db="EMBL/GenBank/DDBJ databases">
        <title>Full genome sequence of Luteimonas sp. Gr-4.</title>
        <authorList>
            <person name="Im W.-T."/>
        </authorList>
    </citation>
    <scope>NUCLEOTIDE SEQUENCE [LARGE SCALE GENOMIC DNA]</scope>
    <source>
        <strain evidence="9 10">Gr-4</strain>
    </source>
</reference>
<feature type="domain" description="Flagellar basal body rod protein N-terminal" evidence="8">
    <location>
        <begin position="12"/>
        <end position="39"/>
    </location>
</feature>
<dbReference type="NCBIfam" id="TIGR01396">
    <property type="entry name" value="FlgB"/>
    <property type="match status" value="1"/>
</dbReference>
<protein>
    <recommendedName>
        <fullName evidence="3 6">Flagellar basal body rod protein FlgB</fullName>
    </recommendedName>
</protein>
<dbReference type="NCBIfam" id="NF009263">
    <property type="entry name" value="PRK12620.1"/>
    <property type="match status" value="1"/>
</dbReference>
<organism evidence="9 10">
    <name type="scientific">Luteimonas granuli</name>
    <dbReference type="NCBI Taxonomy" id="1176533"/>
    <lineage>
        <taxon>Bacteria</taxon>
        <taxon>Pseudomonadati</taxon>
        <taxon>Pseudomonadota</taxon>
        <taxon>Gammaproteobacteria</taxon>
        <taxon>Lysobacterales</taxon>
        <taxon>Lysobacteraceae</taxon>
        <taxon>Luteimonas</taxon>
    </lineage>
</organism>
<evidence type="ECO:0000313" key="9">
    <source>
        <dbReference type="EMBL" id="QDW65572.1"/>
    </source>
</evidence>
<evidence type="ECO:0000256" key="2">
    <source>
        <dbReference type="ARBA" id="ARBA00009677"/>
    </source>
</evidence>
<dbReference type="PROSITE" id="PS00588">
    <property type="entry name" value="FLAGELLA_BB_ROD"/>
    <property type="match status" value="1"/>
</dbReference>